<dbReference type="AlphaFoldDB" id="A0A0U9HHL8"/>
<evidence type="ECO:0000313" key="3">
    <source>
        <dbReference type="EMBL" id="GAQ26309.1"/>
    </source>
</evidence>
<evidence type="ECO:0000313" key="4">
    <source>
        <dbReference type="Proteomes" id="UP000062160"/>
    </source>
</evidence>
<sequence>MKRWFVLFIAFTFIFSVNTPTQGSEANITIPNKIKVGLYYGNSSRNSYELSSDVGFVVGRIQNKNPFTVVSFSDKLLEVCSASSSNFTPEKSGISDMETAAEYATKLINRGTKCYLFFDNNWSVWVDNNSNNSNAASDLIMIKGDSKYPAVILPVSAESPVFFAGSDLKTPISIEGRRYRGMLEMTTSGNLIQVVNELGLDEYLYGVVPCEMPSNWDIEALKAQTVAARTYAVANLGKWQNYGFDVSAGSSDQVYGGFSEETAKTNQAVDQTSGQILLYDGKPITAFYHADSGGRTEACKDVFGIDLPYLQPVDDIVPSQSPYETWQISLDELSKRYNTYASSSIGDIKEIIIAETTLAGRAKKLLLKGTKGETLLSSDDIRNLLQLKSNYLDIAQDQTAVPAANLGLAVLSGDGSKKNIRLSGINILSQQGINHTKGDCAVISAEGIAKKITSSYNTPNTSDDIYVISGHGCGHGVGMSQWGAKAMAENGYSYTEILYHYYTGVEITP</sequence>
<dbReference type="EMBL" id="DF977003">
    <property type="protein sequence ID" value="GAQ26309.1"/>
    <property type="molecule type" value="Genomic_DNA"/>
</dbReference>
<evidence type="ECO:0000259" key="2">
    <source>
        <dbReference type="Pfam" id="PF08486"/>
    </source>
</evidence>
<dbReference type="OrthoDB" id="9794671at2"/>
<dbReference type="RefSeq" id="WP_059034264.1">
    <property type="nucleotide sequence ID" value="NZ_BSDN01000004.1"/>
</dbReference>
<organism evidence="3">
    <name type="scientific">Tepidanaerobacter syntrophicus</name>
    <dbReference type="NCBI Taxonomy" id="224999"/>
    <lineage>
        <taxon>Bacteria</taxon>
        <taxon>Bacillati</taxon>
        <taxon>Bacillota</taxon>
        <taxon>Clostridia</taxon>
        <taxon>Thermosediminibacterales</taxon>
        <taxon>Tepidanaerobacteraceae</taxon>
        <taxon>Tepidanaerobacter</taxon>
    </lineage>
</organism>
<feature type="domain" description="Sporulation stage II protein D amidase enhancer LytB N-terminal" evidence="2">
    <location>
        <begin position="192"/>
        <end position="279"/>
    </location>
</feature>
<feature type="chain" id="PRO_5039035781" evidence="1">
    <location>
        <begin position="20"/>
        <end position="509"/>
    </location>
</feature>
<name>A0A0U9HHL8_9FIRM</name>
<evidence type="ECO:0000256" key="1">
    <source>
        <dbReference type="SAM" id="SignalP"/>
    </source>
</evidence>
<keyword evidence="1" id="KW-0732">Signal</keyword>
<dbReference type="InterPro" id="IPR051922">
    <property type="entry name" value="Bact_Sporulation_Assoc"/>
</dbReference>
<accession>A0A0U9HHL8</accession>
<dbReference type="PANTHER" id="PTHR30032">
    <property type="entry name" value="N-ACETYLMURAMOYL-L-ALANINE AMIDASE-RELATED"/>
    <property type="match status" value="1"/>
</dbReference>
<protein>
    <submittedName>
        <fullName evidence="3">Stage II sporulation protein D</fullName>
    </submittedName>
</protein>
<dbReference type="GO" id="GO:0030435">
    <property type="term" value="P:sporulation resulting in formation of a cellular spore"/>
    <property type="evidence" value="ECO:0007669"/>
    <property type="project" value="InterPro"/>
</dbReference>
<dbReference type="STRING" id="224999.GCA_001485475_02353"/>
<dbReference type="InterPro" id="IPR013486">
    <property type="entry name" value="SpoIID/LytB"/>
</dbReference>
<dbReference type="Proteomes" id="UP000062160">
    <property type="component" value="Unassembled WGS sequence"/>
</dbReference>
<dbReference type="InterPro" id="IPR013693">
    <property type="entry name" value="SpoIID/LytB_N"/>
</dbReference>
<proteinExistence type="predicted"/>
<feature type="signal peptide" evidence="1">
    <location>
        <begin position="1"/>
        <end position="19"/>
    </location>
</feature>
<dbReference type="GO" id="GO:0030288">
    <property type="term" value="C:outer membrane-bounded periplasmic space"/>
    <property type="evidence" value="ECO:0007669"/>
    <property type="project" value="TreeGrafter"/>
</dbReference>
<reference evidence="3" key="1">
    <citation type="journal article" date="2016" name="Genome Announc.">
        <title>Draft Genome Sequence of the Syntrophic Lactate-Degrading Bacterium Tepidanaerobacter syntrophicus JLT.</title>
        <authorList>
            <person name="Matsuura N."/>
            <person name="Ohashi A."/>
            <person name="Tourlousse D.M."/>
            <person name="Sekiguchi Y."/>
        </authorList>
    </citation>
    <scope>NUCLEOTIDE SEQUENCE [LARGE SCALE GENOMIC DNA]</scope>
    <source>
        <strain evidence="3">JL</strain>
    </source>
</reference>
<keyword evidence="4" id="KW-1185">Reference proteome</keyword>
<dbReference type="PANTHER" id="PTHR30032:SF4">
    <property type="entry name" value="AMIDASE ENHANCER"/>
    <property type="match status" value="1"/>
</dbReference>
<dbReference type="NCBIfam" id="TIGR02669">
    <property type="entry name" value="SpoIID_LytB"/>
    <property type="match status" value="1"/>
</dbReference>
<gene>
    <name evidence="3" type="ORF">TSYNT_9573</name>
</gene>
<dbReference type="Pfam" id="PF08486">
    <property type="entry name" value="SpoIID"/>
    <property type="match status" value="1"/>
</dbReference>